<accession>A0A2P5WKN4</accession>
<dbReference type="EMBL" id="KZ667258">
    <property type="protein sequence ID" value="PPR91634.1"/>
    <property type="molecule type" value="Genomic_DNA"/>
</dbReference>
<dbReference type="OrthoDB" id="994845at2759"/>
<organism evidence="2 3">
    <name type="scientific">Gossypium barbadense</name>
    <name type="common">Sea Island cotton</name>
    <name type="synonym">Hibiscus barbadensis</name>
    <dbReference type="NCBI Taxonomy" id="3634"/>
    <lineage>
        <taxon>Eukaryota</taxon>
        <taxon>Viridiplantae</taxon>
        <taxon>Streptophyta</taxon>
        <taxon>Embryophyta</taxon>
        <taxon>Tracheophyta</taxon>
        <taxon>Spermatophyta</taxon>
        <taxon>Magnoliopsida</taxon>
        <taxon>eudicotyledons</taxon>
        <taxon>Gunneridae</taxon>
        <taxon>Pentapetalae</taxon>
        <taxon>rosids</taxon>
        <taxon>malvids</taxon>
        <taxon>Malvales</taxon>
        <taxon>Malvaceae</taxon>
        <taxon>Malvoideae</taxon>
        <taxon>Gossypium</taxon>
    </lineage>
</organism>
<evidence type="ECO:0000313" key="3">
    <source>
        <dbReference type="Proteomes" id="UP000239757"/>
    </source>
</evidence>
<dbReference type="Proteomes" id="UP000239757">
    <property type="component" value="Unassembled WGS sequence"/>
</dbReference>
<reference evidence="2 3" key="1">
    <citation type="submission" date="2015-01" db="EMBL/GenBank/DDBJ databases">
        <title>Genome of allotetraploid Gossypium barbadense reveals genomic plasticity and fiber elongation in cotton evolution.</title>
        <authorList>
            <person name="Chen X."/>
            <person name="Liu X."/>
            <person name="Zhao B."/>
            <person name="Zheng H."/>
            <person name="Hu Y."/>
            <person name="Lu G."/>
            <person name="Yang C."/>
            <person name="Chen J."/>
            <person name="Shan C."/>
            <person name="Zhang L."/>
            <person name="Zhou Y."/>
            <person name="Wang L."/>
            <person name="Guo W."/>
            <person name="Bai Y."/>
            <person name="Ruan J."/>
            <person name="Shangguan X."/>
            <person name="Mao Y."/>
            <person name="Jiang J."/>
            <person name="Zhu Y."/>
            <person name="Lei J."/>
            <person name="Kang H."/>
            <person name="Chen S."/>
            <person name="He X."/>
            <person name="Wang R."/>
            <person name="Wang Y."/>
            <person name="Chen J."/>
            <person name="Wang L."/>
            <person name="Yu S."/>
            <person name="Wang B."/>
            <person name="Wei J."/>
            <person name="Song S."/>
            <person name="Lu X."/>
            <person name="Gao Z."/>
            <person name="Gu W."/>
            <person name="Deng X."/>
            <person name="Ma D."/>
            <person name="Wang S."/>
            <person name="Liang W."/>
            <person name="Fang L."/>
            <person name="Cai C."/>
            <person name="Zhu X."/>
            <person name="Zhou B."/>
            <person name="Zhang Y."/>
            <person name="Chen Z."/>
            <person name="Xu S."/>
            <person name="Zhu R."/>
            <person name="Wang S."/>
            <person name="Zhang T."/>
            <person name="Zhao G."/>
        </authorList>
    </citation>
    <scope>NUCLEOTIDE SEQUENCE [LARGE SCALE GENOMIC DNA]</scope>
    <source>
        <strain evidence="3">cv. Xinhai21</strain>
        <tissue evidence="2">Leaf</tissue>
    </source>
</reference>
<feature type="region of interest" description="Disordered" evidence="1">
    <location>
        <begin position="103"/>
        <end position="122"/>
    </location>
</feature>
<sequence>MAASLIHFNGNRGPMATTHSMSQGDPPIYVLIGNEMEPWVKIRGTARGSIRYYAVVRPTLESQYVGHEGVVGSVCDDGNASNRPDVAVVRVEVINFTATTRPEGAAQGGHVGERQHRLIGAT</sequence>
<proteinExistence type="predicted"/>
<name>A0A2P5WKN4_GOSBA</name>
<protein>
    <submittedName>
        <fullName evidence="2">Uncharacterized protein</fullName>
    </submittedName>
</protein>
<dbReference type="AlphaFoldDB" id="A0A2P5WKN4"/>
<evidence type="ECO:0000256" key="1">
    <source>
        <dbReference type="SAM" id="MobiDB-lite"/>
    </source>
</evidence>
<evidence type="ECO:0000313" key="2">
    <source>
        <dbReference type="EMBL" id="PPR91634.1"/>
    </source>
</evidence>
<gene>
    <name evidence="2" type="ORF">GOBAR_AA29050</name>
</gene>